<sequence length="315" mass="35599">MSEIELHRKLLGDSGRNQAFAEALKRVIKPGQTQLLDIGAGTGFLSFLARRLGAAHATLIEYSDALELAEALARRNRIEQLSFIKTHSSELRRKLAVDVVVTETLGNFALEEGFLETALDARRFLKPGGLIIPGRLRQYVAPVLQSRVQDEIDIWPGVGFDLDLQPAREISLSNMYVRTLRAEDLGGDASLARLWDDLDLRPQSRAPSSDRRSRSQWQAPELRQRTVHGFALWWETELLEGLSLSTSPLAAPTHWEQIYLPLLQAITLAPDEQLELELRCDTRPQTGVRLQWTARVQQHSKTRSQQALDSWRGRL</sequence>
<dbReference type="InterPro" id="IPR025714">
    <property type="entry name" value="Methyltranfer_dom"/>
</dbReference>
<keyword evidence="7" id="KW-1185">Reference proteome</keyword>
<dbReference type="Pfam" id="PF22528">
    <property type="entry name" value="PRMT_C"/>
    <property type="match status" value="1"/>
</dbReference>
<accession>A0A1H9CNS2</accession>
<proteinExistence type="predicted"/>
<dbReference type="GO" id="GO:0016274">
    <property type="term" value="F:protein-arginine N-methyltransferase activity"/>
    <property type="evidence" value="ECO:0007669"/>
    <property type="project" value="InterPro"/>
</dbReference>
<dbReference type="GO" id="GO:0042054">
    <property type="term" value="F:histone methyltransferase activity"/>
    <property type="evidence" value="ECO:0007669"/>
    <property type="project" value="TreeGrafter"/>
</dbReference>
<keyword evidence="2 6" id="KW-0808">Transferase</keyword>
<dbReference type="RefSeq" id="WP_093282767.1">
    <property type="nucleotide sequence ID" value="NZ_FOFS01000003.1"/>
</dbReference>
<evidence type="ECO:0000259" key="5">
    <source>
        <dbReference type="Pfam" id="PF22528"/>
    </source>
</evidence>
<dbReference type="InterPro" id="IPR029063">
    <property type="entry name" value="SAM-dependent_MTases_sf"/>
</dbReference>
<evidence type="ECO:0000313" key="7">
    <source>
        <dbReference type="Proteomes" id="UP000199233"/>
    </source>
</evidence>
<gene>
    <name evidence="6" type="ORF">SAMN04488038_103123</name>
</gene>
<evidence type="ECO:0000259" key="4">
    <source>
        <dbReference type="Pfam" id="PF13847"/>
    </source>
</evidence>
<name>A0A1H9CNS2_9GAMM</name>
<keyword evidence="1 6" id="KW-0489">Methyltransferase</keyword>
<dbReference type="SUPFAM" id="SSF53335">
    <property type="entry name" value="S-adenosyl-L-methionine-dependent methyltransferases"/>
    <property type="match status" value="1"/>
</dbReference>
<dbReference type="PANTHER" id="PTHR11006:SF4">
    <property type="entry name" value="PROTEIN ARGININE N-METHYLTRANSFERASE 7"/>
    <property type="match status" value="1"/>
</dbReference>
<dbReference type="STRING" id="489703.SAMN04488038_103123"/>
<protein>
    <submittedName>
        <fullName evidence="6">Protein arginine N-methyltransferase 1</fullName>
    </submittedName>
</protein>
<evidence type="ECO:0000256" key="3">
    <source>
        <dbReference type="ARBA" id="ARBA00022691"/>
    </source>
</evidence>
<reference evidence="6 7" key="1">
    <citation type="submission" date="2016-10" db="EMBL/GenBank/DDBJ databases">
        <authorList>
            <person name="de Groot N.N."/>
        </authorList>
    </citation>
    <scope>NUCLEOTIDE SEQUENCE [LARGE SCALE GENOMIC DNA]</scope>
    <source>
        <strain evidence="6 7">DSM 25927</strain>
    </source>
</reference>
<feature type="domain" description="Protein arginine N-methyltransferase" evidence="5">
    <location>
        <begin position="139"/>
        <end position="282"/>
    </location>
</feature>
<dbReference type="AlphaFoldDB" id="A0A1H9CNS2"/>
<dbReference type="OrthoDB" id="5642573at2"/>
<dbReference type="InterPro" id="IPR055135">
    <property type="entry name" value="PRMT_dom"/>
</dbReference>
<feature type="domain" description="Methyltransferase" evidence="4">
    <location>
        <begin position="33"/>
        <end position="134"/>
    </location>
</feature>
<dbReference type="PANTHER" id="PTHR11006">
    <property type="entry name" value="PROTEIN ARGININE N-METHYLTRANSFERASE"/>
    <property type="match status" value="1"/>
</dbReference>
<evidence type="ECO:0000256" key="1">
    <source>
        <dbReference type="ARBA" id="ARBA00022603"/>
    </source>
</evidence>
<keyword evidence="3" id="KW-0949">S-adenosyl-L-methionine</keyword>
<dbReference type="Proteomes" id="UP000199233">
    <property type="component" value="Unassembled WGS sequence"/>
</dbReference>
<evidence type="ECO:0000313" key="6">
    <source>
        <dbReference type="EMBL" id="SEQ02865.1"/>
    </source>
</evidence>
<dbReference type="GO" id="GO:0032259">
    <property type="term" value="P:methylation"/>
    <property type="evidence" value="ECO:0007669"/>
    <property type="project" value="UniProtKB-KW"/>
</dbReference>
<organism evidence="6 7">
    <name type="scientific">Solimonas aquatica</name>
    <dbReference type="NCBI Taxonomy" id="489703"/>
    <lineage>
        <taxon>Bacteria</taxon>
        <taxon>Pseudomonadati</taxon>
        <taxon>Pseudomonadota</taxon>
        <taxon>Gammaproteobacteria</taxon>
        <taxon>Nevskiales</taxon>
        <taxon>Nevskiaceae</taxon>
        <taxon>Solimonas</taxon>
    </lineage>
</organism>
<dbReference type="Pfam" id="PF13847">
    <property type="entry name" value="Methyltransf_31"/>
    <property type="match status" value="1"/>
</dbReference>
<dbReference type="InterPro" id="IPR025799">
    <property type="entry name" value="Arg_MeTrfase"/>
</dbReference>
<dbReference type="Gene3D" id="3.40.50.150">
    <property type="entry name" value="Vaccinia Virus protein VP39"/>
    <property type="match status" value="1"/>
</dbReference>
<dbReference type="CDD" id="cd02440">
    <property type="entry name" value="AdoMet_MTases"/>
    <property type="match status" value="1"/>
</dbReference>
<evidence type="ECO:0000256" key="2">
    <source>
        <dbReference type="ARBA" id="ARBA00022679"/>
    </source>
</evidence>
<dbReference type="EMBL" id="FOFS01000003">
    <property type="protein sequence ID" value="SEQ02865.1"/>
    <property type="molecule type" value="Genomic_DNA"/>
</dbReference>
<dbReference type="PROSITE" id="PS51678">
    <property type="entry name" value="SAM_MT_PRMT"/>
    <property type="match status" value="1"/>
</dbReference>
<dbReference type="Gene3D" id="2.70.160.11">
    <property type="entry name" value="Hnrnp arginine n-methyltransferase1"/>
    <property type="match status" value="1"/>
</dbReference>